<feature type="modified residue" description="4-aspartylphosphate" evidence="7">
    <location>
        <position position="770"/>
    </location>
</feature>
<dbReference type="EMBL" id="JAHHHV010000089">
    <property type="protein sequence ID" value="MBW4468444.1"/>
    <property type="molecule type" value="Genomic_DNA"/>
</dbReference>
<evidence type="ECO:0000259" key="9">
    <source>
        <dbReference type="PROSITE" id="PS50109"/>
    </source>
</evidence>
<dbReference type="CDD" id="cd17580">
    <property type="entry name" value="REC_2_DhkD-like"/>
    <property type="match status" value="1"/>
</dbReference>
<dbReference type="SMART" id="SM00448">
    <property type="entry name" value="REC"/>
    <property type="match status" value="2"/>
</dbReference>
<feature type="modified residue" description="4-aspartylphosphate" evidence="7">
    <location>
        <position position="56"/>
    </location>
</feature>
<evidence type="ECO:0000256" key="2">
    <source>
        <dbReference type="ARBA" id="ARBA00012438"/>
    </source>
</evidence>
<dbReference type="Gene3D" id="3.40.50.2300">
    <property type="match status" value="2"/>
</dbReference>
<evidence type="ECO:0000256" key="7">
    <source>
        <dbReference type="PROSITE-ProRule" id="PRU00169"/>
    </source>
</evidence>
<organism evidence="12 13">
    <name type="scientific">Pegethrix bostrychoides GSE-TBD4-15B</name>
    <dbReference type="NCBI Taxonomy" id="2839662"/>
    <lineage>
        <taxon>Bacteria</taxon>
        <taxon>Bacillati</taxon>
        <taxon>Cyanobacteriota</taxon>
        <taxon>Cyanophyceae</taxon>
        <taxon>Oculatellales</taxon>
        <taxon>Oculatellaceae</taxon>
        <taxon>Pegethrix</taxon>
    </lineage>
</organism>
<dbReference type="CDD" id="cd00082">
    <property type="entry name" value="HisKA"/>
    <property type="match status" value="1"/>
</dbReference>
<protein>
    <recommendedName>
        <fullName evidence="2">histidine kinase</fullName>
        <ecNumber evidence="2">2.7.13.3</ecNumber>
    </recommendedName>
</protein>
<evidence type="ECO:0000259" key="10">
    <source>
        <dbReference type="PROSITE" id="PS50110"/>
    </source>
</evidence>
<evidence type="ECO:0000256" key="8">
    <source>
        <dbReference type="SAM" id="Coils"/>
    </source>
</evidence>
<dbReference type="InterPro" id="IPR029016">
    <property type="entry name" value="GAF-like_dom_sf"/>
</dbReference>
<dbReference type="Pfam" id="PF00512">
    <property type="entry name" value="HisKA"/>
    <property type="match status" value="1"/>
</dbReference>
<dbReference type="EC" id="2.7.13.3" evidence="2"/>
<keyword evidence="6" id="KW-0902">Two-component regulatory system</keyword>
<evidence type="ECO:0000259" key="11">
    <source>
        <dbReference type="PROSITE" id="PS50113"/>
    </source>
</evidence>
<dbReference type="SMART" id="SM00388">
    <property type="entry name" value="HisKA"/>
    <property type="match status" value="1"/>
</dbReference>
<dbReference type="InterPro" id="IPR004358">
    <property type="entry name" value="Sig_transdc_His_kin-like_C"/>
</dbReference>
<dbReference type="CDD" id="cd16922">
    <property type="entry name" value="HATPase_EvgS-ArcB-TorS-like"/>
    <property type="match status" value="1"/>
</dbReference>
<dbReference type="InterPro" id="IPR036097">
    <property type="entry name" value="HisK_dim/P_sf"/>
</dbReference>
<dbReference type="NCBIfam" id="TIGR00229">
    <property type="entry name" value="sensory_box"/>
    <property type="match status" value="1"/>
</dbReference>
<comment type="caution">
    <text evidence="12">The sequence shown here is derived from an EMBL/GenBank/DDBJ whole genome shotgun (WGS) entry which is preliminary data.</text>
</comment>
<proteinExistence type="predicted"/>
<feature type="coiled-coil region" evidence="8">
    <location>
        <begin position="122"/>
        <end position="149"/>
    </location>
</feature>
<dbReference type="InterPro" id="IPR003661">
    <property type="entry name" value="HisK_dim/P_dom"/>
</dbReference>
<dbReference type="FunFam" id="3.30.565.10:FF:000030">
    <property type="entry name" value="Ethylene receptor 1"/>
    <property type="match status" value="1"/>
</dbReference>
<feature type="domain" description="PAC" evidence="11">
    <location>
        <begin position="211"/>
        <end position="261"/>
    </location>
</feature>
<feature type="domain" description="Response regulatory" evidence="10">
    <location>
        <begin position="721"/>
        <end position="839"/>
    </location>
</feature>
<dbReference type="SUPFAM" id="SSF55781">
    <property type="entry name" value="GAF domain-like"/>
    <property type="match status" value="1"/>
</dbReference>
<dbReference type="InterPro" id="IPR003594">
    <property type="entry name" value="HATPase_dom"/>
</dbReference>
<dbReference type="SMART" id="SM00065">
    <property type="entry name" value="GAF"/>
    <property type="match status" value="1"/>
</dbReference>
<dbReference type="Gene3D" id="1.10.287.130">
    <property type="match status" value="1"/>
</dbReference>
<dbReference type="SUPFAM" id="SSF52172">
    <property type="entry name" value="CheY-like"/>
    <property type="match status" value="2"/>
</dbReference>
<feature type="domain" description="Response regulatory" evidence="10">
    <location>
        <begin position="5"/>
        <end position="121"/>
    </location>
</feature>
<dbReference type="InterPro" id="IPR003018">
    <property type="entry name" value="GAF"/>
</dbReference>
<dbReference type="InterPro" id="IPR011006">
    <property type="entry name" value="CheY-like_superfamily"/>
</dbReference>
<dbReference type="Pfam" id="PF02518">
    <property type="entry name" value="HATPase_c"/>
    <property type="match status" value="1"/>
</dbReference>
<dbReference type="PRINTS" id="PR00344">
    <property type="entry name" value="BCTRLSENSOR"/>
</dbReference>
<dbReference type="SUPFAM" id="SSF55785">
    <property type="entry name" value="PYP-like sensor domain (PAS domain)"/>
    <property type="match status" value="1"/>
</dbReference>
<keyword evidence="3 7" id="KW-0597">Phosphoprotein</keyword>
<evidence type="ECO:0000256" key="6">
    <source>
        <dbReference type="ARBA" id="ARBA00023012"/>
    </source>
</evidence>
<feature type="domain" description="Histidine kinase" evidence="9">
    <location>
        <begin position="449"/>
        <end position="696"/>
    </location>
</feature>
<dbReference type="Gene3D" id="3.30.450.20">
    <property type="entry name" value="PAS domain"/>
    <property type="match status" value="1"/>
</dbReference>
<dbReference type="CDD" id="cd00156">
    <property type="entry name" value="REC"/>
    <property type="match status" value="1"/>
</dbReference>
<dbReference type="Gene3D" id="3.30.565.10">
    <property type="entry name" value="Histidine kinase-like ATPase, C-terminal domain"/>
    <property type="match status" value="1"/>
</dbReference>
<reference evidence="12" key="2">
    <citation type="journal article" date="2022" name="Microbiol. Resour. Announc.">
        <title>Metagenome Sequencing to Explore Phylogenomics of Terrestrial Cyanobacteria.</title>
        <authorList>
            <person name="Ward R.D."/>
            <person name="Stajich J.E."/>
            <person name="Johansen J.R."/>
            <person name="Huntemann M."/>
            <person name="Clum A."/>
            <person name="Foster B."/>
            <person name="Foster B."/>
            <person name="Roux S."/>
            <person name="Palaniappan K."/>
            <person name="Varghese N."/>
            <person name="Mukherjee S."/>
            <person name="Reddy T.B.K."/>
            <person name="Daum C."/>
            <person name="Copeland A."/>
            <person name="Chen I.A."/>
            <person name="Ivanova N.N."/>
            <person name="Kyrpides N.C."/>
            <person name="Shapiro N."/>
            <person name="Eloe-Fadrosh E.A."/>
            <person name="Pietrasiak N."/>
        </authorList>
    </citation>
    <scope>NUCLEOTIDE SEQUENCE</scope>
    <source>
        <strain evidence="12">GSE-TBD4-15B</strain>
    </source>
</reference>
<dbReference type="InterPro" id="IPR035965">
    <property type="entry name" value="PAS-like_dom_sf"/>
</dbReference>
<dbReference type="InterPro" id="IPR001789">
    <property type="entry name" value="Sig_transdc_resp-reg_receiver"/>
</dbReference>
<dbReference type="InterPro" id="IPR036890">
    <property type="entry name" value="HATPase_C_sf"/>
</dbReference>
<keyword evidence="8" id="KW-0175">Coiled coil</keyword>
<dbReference type="InterPro" id="IPR000014">
    <property type="entry name" value="PAS"/>
</dbReference>
<evidence type="ECO:0000313" key="13">
    <source>
        <dbReference type="Proteomes" id="UP000707356"/>
    </source>
</evidence>
<evidence type="ECO:0000256" key="3">
    <source>
        <dbReference type="ARBA" id="ARBA00022553"/>
    </source>
</evidence>
<dbReference type="Pfam" id="PF13185">
    <property type="entry name" value="GAF_2"/>
    <property type="match status" value="1"/>
</dbReference>
<keyword evidence="5" id="KW-0418">Kinase</keyword>
<evidence type="ECO:0000256" key="5">
    <source>
        <dbReference type="ARBA" id="ARBA00022777"/>
    </source>
</evidence>
<dbReference type="Gene3D" id="3.30.450.40">
    <property type="match status" value="1"/>
</dbReference>
<dbReference type="Proteomes" id="UP000707356">
    <property type="component" value="Unassembled WGS sequence"/>
</dbReference>
<name>A0A951PH09_9CYAN</name>
<dbReference type="PROSITE" id="PS50113">
    <property type="entry name" value="PAC"/>
    <property type="match status" value="1"/>
</dbReference>
<dbReference type="Pfam" id="PF00072">
    <property type="entry name" value="Response_reg"/>
    <property type="match status" value="2"/>
</dbReference>
<dbReference type="GO" id="GO:0000155">
    <property type="term" value="F:phosphorelay sensor kinase activity"/>
    <property type="evidence" value="ECO:0007669"/>
    <property type="project" value="InterPro"/>
</dbReference>
<evidence type="ECO:0000256" key="4">
    <source>
        <dbReference type="ARBA" id="ARBA00022679"/>
    </source>
</evidence>
<accession>A0A951PH09</accession>
<dbReference type="SUPFAM" id="SSF55874">
    <property type="entry name" value="ATPase domain of HSP90 chaperone/DNA topoisomerase II/histidine kinase"/>
    <property type="match status" value="1"/>
</dbReference>
<dbReference type="SMART" id="SM00387">
    <property type="entry name" value="HATPase_c"/>
    <property type="match status" value="1"/>
</dbReference>
<dbReference type="SUPFAM" id="SSF47384">
    <property type="entry name" value="Homodimeric domain of signal transducing histidine kinase"/>
    <property type="match status" value="1"/>
</dbReference>
<reference evidence="12" key="1">
    <citation type="submission" date="2021-05" db="EMBL/GenBank/DDBJ databases">
        <authorList>
            <person name="Pietrasiak N."/>
            <person name="Ward R."/>
            <person name="Stajich J.E."/>
            <person name="Kurbessoian T."/>
        </authorList>
    </citation>
    <scope>NUCLEOTIDE SEQUENCE</scope>
    <source>
        <strain evidence="12">GSE-TBD4-15B</strain>
    </source>
</reference>
<keyword evidence="4" id="KW-0808">Transferase</keyword>
<dbReference type="InterPro" id="IPR005467">
    <property type="entry name" value="His_kinase_dom"/>
</dbReference>
<dbReference type="PANTHER" id="PTHR43547">
    <property type="entry name" value="TWO-COMPONENT HISTIDINE KINASE"/>
    <property type="match status" value="1"/>
</dbReference>
<gene>
    <name evidence="12" type="ORF">KME07_23705</name>
</gene>
<dbReference type="PROSITE" id="PS50110">
    <property type="entry name" value="RESPONSE_REGULATORY"/>
    <property type="match status" value="2"/>
</dbReference>
<comment type="catalytic activity">
    <reaction evidence="1">
        <text>ATP + protein L-histidine = ADP + protein N-phospho-L-histidine.</text>
        <dbReference type="EC" id="2.7.13.3"/>
    </reaction>
</comment>
<dbReference type="InterPro" id="IPR000700">
    <property type="entry name" value="PAS-assoc_C"/>
</dbReference>
<dbReference type="PANTHER" id="PTHR43547:SF2">
    <property type="entry name" value="HYBRID SIGNAL TRANSDUCTION HISTIDINE KINASE C"/>
    <property type="match status" value="1"/>
</dbReference>
<dbReference type="Pfam" id="PF13426">
    <property type="entry name" value="PAS_9"/>
    <property type="match status" value="1"/>
</dbReference>
<sequence length="848" mass="94007">MSKLKLLLLEDSLIDTELIQAVLQEGGLEFALVQVQTRAQFTTILEAQSFDLILSDYSLPDFDGLSALAIAQAICPQTPFLFVSATLGEELAIETLKSGATDYVLKQRLERLTPAVQRALREAAERRSRQRAEVALQDAENQYRLLFEQSPFGVLLIRAEDRSFAEFNAEAHSQLGYERAEFARLTLSQIEAEPTAERDSHSRLQARQGFDQFETQHLTKSGERRDVLVTSQMIQIGGEEYLHSIWQDITERKQAEQSLQERSERLKILYEATSELLSTQQPIMLLDELFQKLSAHIDLHCYFNFLVEQTGDKTLLHLSASSGISTVEAEELRDLEAARSICGQAIEENQPIVLFDVQQLDMPRAALIQSLGITAFVGYPLVVRGHLLGALSFGSRTRRRFSTEDLDLLQATADQVAVALERTNLLTSLQQQTEQLTQANQIKDEFLAVLSHELRTPLNPILGWSRLLRSRQHDEATIERALEIIERNARIQTQLIEDLLDVSRILQGKLSLNIVPVDLVSTVEAALETVQLAAEAKQISLRFATPKSLPQTEAPPVSYIVLGDSGRIQQVIWNLLSNAVKFTPSGGRVELRLETTDEVSPSWPAQPQTLPYLPTPVTHAKLTVTDNGKGIKPDFLPHVFDYFRQADGSTTRTFGGLGLGLAIVRHLVELHGGTIQVASAGEGQGASFTIQLPLFQGNQPTHEADARSDESASADLLLGLQILIVDDEPDTLEYLTFLLEQSGAKITAVRSAQAALESIQQVQPDLLISDIGMPDQDGYMLLDQLRSFTAEQGSQIPAIALTAYAREEDSQRAKAAGFQKHLAKPIEPVHLLTAISELTKPGQPVNLY</sequence>
<evidence type="ECO:0000313" key="12">
    <source>
        <dbReference type="EMBL" id="MBW4468444.1"/>
    </source>
</evidence>
<dbReference type="AlphaFoldDB" id="A0A951PH09"/>
<dbReference type="PROSITE" id="PS50109">
    <property type="entry name" value="HIS_KIN"/>
    <property type="match status" value="1"/>
</dbReference>
<evidence type="ECO:0000256" key="1">
    <source>
        <dbReference type="ARBA" id="ARBA00000085"/>
    </source>
</evidence>